<feature type="compositionally biased region" description="Low complexity" evidence="1">
    <location>
        <begin position="546"/>
        <end position="564"/>
    </location>
</feature>
<name>A0AAV4B343_9GAST</name>
<evidence type="ECO:0000313" key="2">
    <source>
        <dbReference type="EMBL" id="GFO13533.1"/>
    </source>
</evidence>
<gene>
    <name evidence="2" type="ORF">PoB_004003800</name>
</gene>
<dbReference type="Proteomes" id="UP000735302">
    <property type="component" value="Unassembled WGS sequence"/>
</dbReference>
<keyword evidence="3" id="KW-1185">Reference proteome</keyword>
<feature type="region of interest" description="Disordered" evidence="1">
    <location>
        <begin position="254"/>
        <end position="275"/>
    </location>
</feature>
<feature type="region of interest" description="Disordered" evidence="1">
    <location>
        <begin position="177"/>
        <end position="200"/>
    </location>
</feature>
<organism evidence="2 3">
    <name type="scientific">Plakobranchus ocellatus</name>
    <dbReference type="NCBI Taxonomy" id="259542"/>
    <lineage>
        <taxon>Eukaryota</taxon>
        <taxon>Metazoa</taxon>
        <taxon>Spiralia</taxon>
        <taxon>Lophotrochozoa</taxon>
        <taxon>Mollusca</taxon>
        <taxon>Gastropoda</taxon>
        <taxon>Heterobranchia</taxon>
        <taxon>Euthyneura</taxon>
        <taxon>Panpulmonata</taxon>
        <taxon>Sacoglossa</taxon>
        <taxon>Placobranchoidea</taxon>
        <taxon>Plakobranchidae</taxon>
        <taxon>Plakobranchus</taxon>
    </lineage>
</organism>
<feature type="compositionally biased region" description="Low complexity" evidence="1">
    <location>
        <begin position="429"/>
        <end position="441"/>
    </location>
</feature>
<feature type="region of interest" description="Disordered" evidence="1">
    <location>
        <begin position="329"/>
        <end position="378"/>
    </location>
</feature>
<reference evidence="2 3" key="1">
    <citation type="journal article" date="2021" name="Elife">
        <title>Chloroplast acquisition without the gene transfer in kleptoplastic sea slugs, Plakobranchus ocellatus.</title>
        <authorList>
            <person name="Maeda T."/>
            <person name="Takahashi S."/>
            <person name="Yoshida T."/>
            <person name="Shimamura S."/>
            <person name="Takaki Y."/>
            <person name="Nagai Y."/>
            <person name="Toyoda A."/>
            <person name="Suzuki Y."/>
            <person name="Arimoto A."/>
            <person name="Ishii H."/>
            <person name="Satoh N."/>
            <person name="Nishiyama T."/>
            <person name="Hasebe M."/>
            <person name="Maruyama T."/>
            <person name="Minagawa J."/>
            <person name="Obokata J."/>
            <person name="Shigenobu S."/>
        </authorList>
    </citation>
    <scope>NUCLEOTIDE SEQUENCE [LARGE SCALE GENOMIC DNA]</scope>
</reference>
<protein>
    <submittedName>
        <fullName evidence="2">Uncharacterized protein</fullName>
    </submittedName>
</protein>
<dbReference type="EMBL" id="BLXT01004491">
    <property type="protein sequence ID" value="GFO13533.1"/>
    <property type="molecule type" value="Genomic_DNA"/>
</dbReference>
<feature type="region of interest" description="Disordered" evidence="1">
    <location>
        <begin position="425"/>
        <end position="485"/>
    </location>
</feature>
<accession>A0AAV4B343</accession>
<feature type="compositionally biased region" description="Polar residues" evidence="1">
    <location>
        <begin position="458"/>
        <end position="485"/>
    </location>
</feature>
<sequence>MPTEIKIVLPDTGIDDNLSTTTDADNYDSVSHARTEENFTKDVDTDNNTLPLSKTVTQTAYTNGISNHFPYGNHKKISMNGHGRHFLYKDFDKTAVNGLDKDISLHKVYNHDDNQCDSDHNHRKLQEETNLSAKSPRTALLHTQHHLLDGDLLAGQGPSLIVLDNNINHGRALRKSNSATNGLSRKIQRPKTADSIATRGSKGFQPSITESYGSLSVYYYQSSFSDTNNELLSPDVDLEHNDIMKKALQSYSQYRGRDADSERMTPQTGTPVWDDRLSHLAQNASSFELKDLNFDRQARTKSRSQSAGLERSTPGFKLAQCRLRYYDDNEEDNNNRRRRKRSILKQKKVHAGGKTTNDNHPQGRQKSARPVVPPPVLYPREERDGVLVDAIGHIYRASETSRPRSAVHCKTTDFVRLSNREFGLDRQTKSAASQTASSGSKVQPVRRPQSGFCHRPARSNTIDNGQLDNGQAISNRPNSTGSQSLKVVNLRLDGTSVSARGNMAGQPIPHSVAYQRRNRTTHAWGDSSCLSHSLPSSNFLHRNYGSRSVGGSSASSPRSIRGDSGPFSERTSPAGKPTDTKPSASYSYDGGFFVGAHANQAEYFVIHPDWVSEVMTIKKLSVSSVGPGRKSKGGSSGPPLSHSAQFRPRSLQGRRCLSAPPEKRRNPITWDPGFLADASNFDACDNTRQTSQMVNGDK</sequence>
<comment type="caution">
    <text evidence="2">The sequence shown here is derived from an EMBL/GenBank/DDBJ whole genome shotgun (WGS) entry which is preliminary data.</text>
</comment>
<dbReference type="AlphaFoldDB" id="A0AAV4B343"/>
<feature type="compositionally biased region" description="Basic residues" evidence="1">
    <location>
        <begin position="336"/>
        <end position="351"/>
    </location>
</feature>
<evidence type="ECO:0000256" key="1">
    <source>
        <dbReference type="SAM" id="MobiDB-lite"/>
    </source>
</evidence>
<feature type="region of interest" description="Disordered" evidence="1">
    <location>
        <begin position="546"/>
        <end position="583"/>
    </location>
</feature>
<evidence type="ECO:0000313" key="3">
    <source>
        <dbReference type="Proteomes" id="UP000735302"/>
    </source>
</evidence>
<feature type="compositionally biased region" description="Polar residues" evidence="1">
    <location>
        <begin position="354"/>
        <end position="365"/>
    </location>
</feature>
<proteinExistence type="predicted"/>
<feature type="region of interest" description="Disordered" evidence="1">
    <location>
        <begin position="623"/>
        <end position="671"/>
    </location>
</feature>